<dbReference type="EMBL" id="CAJOBA010036286">
    <property type="protein sequence ID" value="CAF4020111.1"/>
    <property type="molecule type" value="Genomic_DNA"/>
</dbReference>
<evidence type="ECO:0000313" key="4">
    <source>
        <dbReference type="Proteomes" id="UP000677228"/>
    </source>
</evidence>
<evidence type="ECO:0000313" key="3">
    <source>
        <dbReference type="EMBL" id="CAF4020111.1"/>
    </source>
</evidence>
<feature type="compositionally biased region" description="Low complexity" evidence="1">
    <location>
        <begin position="113"/>
        <end position="126"/>
    </location>
</feature>
<feature type="compositionally biased region" description="Polar residues" evidence="1">
    <location>
        <begin position="1"/>
        <end position="21"/>
    </location>
</feature>
<reference evidence="2" key="1">
    <citation type="submission" date="2021-02" db="EMBL/GenBank/DDBJ databases">
        <authorList>
            <person name="Nowell W R."/>
        </authorList>
    </citation>
    <scope>NUCLEOTIDE SEQUENCE</scope>
</reference>
<feature type="region of interest" description="Disordered" evidence="1">
    <location>
        <begin position="1"/>
        <end position="81"/>
    </location>
</feature>
<evidence type="ECO:0000256" key="1">
    <source>
        <dbReference type="SAM" id="MobiDB-lite"/>
    </source>
</evidence>
<dbReference type="EMBL" id="CAJNOK010014752">
    <property type="protein sequence ID" value="CAF1211281.1"/>
    <property type="molecule type" value="Genomic_DNA"/>
</dbReference>
<sequence>MSVSDRLSLAPRTTTSDTVSPETPLATDPPSTTPETVTPETAPATGPPSTTPETVPLGATLQTSPPPTTPETGKNRAPTILDSSCSLHKRSEGGHVSYRLCLVSPGTPRDTDPPSTTPETVSPETPLATATHSRHGEVTSTRC</sequence>
<name>A0A8S2EMA9_9BILA</name>
<organism evidence="2 4">
    <name type="scientific">Didymodactylos carnosus</name>
    <dbReference type="NCBI Taxonomy" id="1234261"/>
    <lineage>
        <taxon>Eukaryota</taxon>
        <taxon>Metazoa</taxon>
        <taxon>Spiralia</taxon>
        <taxon>Gnathifera</taxon>
        <taxon>Rotifera</taxon>
        <taxon>Eurotatoria</taxon>
        <taxon>Bdelloidea</taxon>
        <taxon>Philodinida</taxon>
        <taxon>Philodinidae</taxon>
        <taxon>Didymodactylos</taxon>
    </lineage>
</organism>
<proteinExistence type="predicted"/>
<gene>
    <name evidence="2" type="ORF">OVA965_LOCUS24460</name>
    <name evidence="3" type="ORF">TMI583_LOCUS25179</name>
</gene>
<evidence type="ECO:0000313" key="2">
    <source>
        <dbReference type="EMBL" id="CAF1211281.1"/>
    </source>
</evidence>
<comment type="caution">
    <text evidence="2">The sequence shown here is derived from an EMBL/GenBank/DDBJ whole genome shotgun (WGS) entry which is preliminary data.</text>
</comment>
<protein>
    <submittedName>
        <fullName evidence="2">Uncharacterized protein</fullName>
    </submittedName>
</protein>
<dbReference type="Proteomes" id="UP000682733">
    <property type="component" value="Unassembled WGS sequence"/>
</dbReference>
<feature type="region of interest" description="Disordered" evidence="1">
    <location>
        <begin position="101"/>
        <end position="143"/>
    </location>
</feature>
<feature type="compositionally biased region" description="Low complexity" evidence="1">
    <location>
        <begin position="28"/>
        <end position="44"/>
    </location>
</feature>
<dbReference type="Proteomes" id="UP000677228">
    <property type="component" value="Unassembled WGS sequence"/>
</dbReference>
<accession>A0A8S2EMA9</accession>
<dbReference type="AlphaFoldDB" id="A0A8S2EMA9"/>